<dbReference type="CDD" id="cd06579">
    <property type="entry name" value="TM_PBP1_transp_AraH_like"/>
    <property type="match status" value="1"/>
</dbReference>
<evidence type="ECO:0000256" key="4">
    <source>
        <dbReference type="ARBA" id="ARBA00022692"/>
    </source>
</evidence>
<reference evidence="12" key="1">
    <citation type="submission" date="2022-08" db="EMBL/GenBank/DDBJ databases">
        <authorList>
            <person name="Deng Y."/>
            <person name="Han X.-F."/>
            <person name="Zhang Y.-Q."/>
        </authorList>
    </citation>
    <scope>NUCLEOTIDE SEQUENCE</scope>
    <source>
        <strain evidence="12">CPCC 205763</strain>
    </source>
</reference>
<keyword evidence="2" id="KW-0813">Transport</keyword>
<dbReference type="PROSITE" id="PS50893">
    <property type="entry name" value="ABC_TRANSPORTER_2"/>
    <property type="match status" value="2"/>
</dbReference>
<dbReference type="CDD" id="cd03216">
    <property type="entry name" value="ABC_Carb_Monos_I"/>
    <property type="match status" value="1"/>
</dbReference>
<evidence type="ECO:0000256" key="9">
    <source>
        <dbReference type="ARBA" id="ARBA00023136"/>
    </source>
</evidence>
<dbReference type="Gene3D" id="3.40.50.300">
    <property type="entry name" value="P-loop containing nucleotide triphosphate hydrolases"/>
    <property type="match status" value="2"/>
</dbReference>
<evidence type="ECO:0000256" key="10">
    <source>
        <dbReference type="SAM" id="Phobius"/>
    </source>
</evidence>
<gene>
    <name evidence="12" type="ORF">N1027_03165</name>
</gene>
<protein>
    <submittedName>
        <fullName evidence="12">ATP-binding cassette domain-containing protein</fullName>
    </submittedName>
</protein>
<dbReference type="InterPro" id="IPR027417">
    <property type="entry name" value="P-loop_NTPase"/>
</dbReference>
<feature type="transmembrane region" description="Helical" evidence="10">
    <location>
        <begin position="728"/>
        <end position="752"/>
    </location>
</feature>
<feature type="domain" description="ABC transporter" evidence="11">
    <location>
        <begin position="262"/>
        <end position="498"/>
    </location>
</feature>
<feature type="transmembrane region" description="Helical" evidence="10">
    <location>
        <begin position="639"/>
        <end position="657"/>
    </location>
</feature>
<comment type="caution">
    <text evidence="12">The sequence shown here is derived from an EMBL/GenBank/DDBJ whole genome shotgun (WGS) entry which is preliminary data.</text>
</comment>
<feature type="transmembrane region" description="Helical" evidence="10">
    <location>
        <begin position="607"/>
        <end position="627"/>
    </location>
</feature>
<dbReference type="PANTHER" id="PTHR43790:SF9">
    <property type="entry name" value="GALACTOFURANOSE TRANSPORTER ATP-BINDING PROTEIN YTFR"/>
    <property type="match status" value="1"/>
</dbReference>
<feature type="transmembrane region" description="Helical" evidence="10">
    <location>
        <begin position="811"/>
        <end position="828"/>
    </location>
</feature>
<feature type="transmembrane region" description="Helical" evidence="10">
    <location>
        <begin position="677"/>
        <end position="698"/>
    </location>
</feature>
<keyword evidence="9 10" id="KW-0472">Membrane</keyword>
<keyword evidence="5" id="KW-0677">Repeat</keyword>
<feature type="transmembrane region" description="Helical" evidence="10">
    <location>
        <begin position="784"/>
        <end position="805"/>
    </location>
</feature>
<keyword evidence="7 12" id="KW-0067">ATP-binding</keyword>
<evidence type="ECO:0000256" key="3">
    <source>
        <dbReference type="ARBA" id="ARBA00022475"/>
    </source>
</evidence>
<evidence type="ECO:0000256" key="1">
    <source>
        <dbReference type="ARBA" id="ARBA00004651"/>
    </source>
</evidence>
<dbReference type="PANTHER" id="PTHR43790">
    <property type="entry name" value="CARBOHYDRATE TRANSPORT ATP-BINDING PROTEIN MG119-RELATED"/>
    <property type="match status" value="1"/>
</dbReference>
<evidence type="ECO:0000313" key="13">
    <source>
        <dbReference type="Proteomes" id="UP001165584"/>
    </source>
</evidence>
<sequence>MDTQLEDVDTSVAVLSLTGISKSYSGVAALTDVSLDVLPGEVHALLGENGAGKSTLMNVASGTVQPDGGTIRVNGEPIETLSPALAAKLGIAIVHQHPAVLPDMTVLENLRVALPASVFEGKGSLEQYASTILGESGLRVHLGDRVETLTVAQKHLLEITKALALEPKVLVLDEPTAPLGQDSVDLLFARVRAAVARGTAVVYITHRMAEVRQLADRVTVLRDGKLRGVANVDDVSDDELLTMIVGRQMESTFPPKYEATDADEINLVVDGLTGDGFTEVSAAVKRGEILGIAGVVGNGQSELLRALAGLQPFSGRVVVNGRESNSSSLLEKAAYMPADRHSEGLMMSLTVRENAAVAALKRFKRWALLSHTREVETVGGTLDSLSVKAASMDSVVSSLSGGNQQKVVMARALLSEPSLVIADEPTQGVDVGARLEIYKILREVSASGIPVVVASSDAKELEGLCDQVIVMSRGNAVDTLLGDGITESRIVQAAVTSTAHTANTPLATTDKIVRSTPFRRFVQGDCAPSALLVGVIVLLGAFIFSQNARYLSDFNIFSVLMLVSALGFIALGQTISLLIGGIDLSVGPLAGFLVVVGSFFVNDDKPFGVVGLGILLMFVLAIATGLINGSLIRFGKFTAIAATLTLYIALQGLSFLLRDSPGGYIAAGFTAVMTTRVGPIPVVFIVLVLLAVALELLLRKRRWGWRLRATGSDEEAARRIGVNVNKTVVLAYATTSVLVFLGAMVLMTQIGVGDPAQGVSYTLSSITAVVLGGTSLLGGRGTFIGSLFGSILIIQVLNATTFLGLSQMWQYIFQGVLILVAAIFYSIARRRRKTLV</sequence>
<dbReference type="GO" id="GO:0005524">
    <property type="term" value="F:ATP binding"/>
    <property type="evidence" value="ECO:0007669"/>
    <property type="project" value="UniProtKB-KW"/>
</dbReference>
<keyword evidence="4 10" id="KW-0812">Transmembrane</keyword>
<dbReference type="InterPro" id="IPR003593">
    <property type="entry name" value="AAA+_ATPase"/>
</dbReference>
<dbReference type="CDD" id="cd03215">
    <property type="entry name" value="ABC_Carb_Monos_II"/>
    <property type="match status" value="1"/>
</dbReference>
<accession>A0ABT2GLN3</accession>
<dbReference type="InterPro" id="IPR017871">
    <property type="entry name" value="ABC_transporter-like_CS"/>
</dbReference>
<feature type="transmembrane region" description="Helical" evidence="10">
    <location>
        <begin position="758"/>
        <end position="777"/>
    </location>
</feature>
<feature type="transmembrane region" description="Helical" evidence="10">
    <location>
        <begin position="550"/>
        <end position="571"/>
    </location>
</feature>
<evidence type="ECO:0000256" key="8">
    <source>
        <dbReference type="ARBA" id="ARBA00022989"/>
    </source>
</evidence>
<keyword evidence="3" id="KW-1003">Cell membrane</keyword>
<name>A0ABT2GLN3_9MICO</name>
<comment type="subcellular location">
    <subcellularLocation>
        <location evidence="1">Cell membrane</location>
        <topology evidence="1">Multi-pass membrane protein</topology>
    </subcellularLocation>
</comment>
<dbReference type="InterPro" id="IPR050107">
    <property type="entry name" value="ABC_carbohydrate_import_ATPase"/>
</dbReference>
<evidence type="ECO:0000313" key="12">
    <source>
        <dbReference type="EMBL" id="MCS5717130.1"/>
    </source>
</evidence>
<evidence type="ECO:0000259" key="11">
    <source>
        <dbReference type="PROSITE" id="PS50893"/>
    </source>
</evidence>
<dbReference type="EMBL" id="JANLCM010000001">
    <property type="protein sequence ID" value="MCS5717130.1"/>
    <property type="molecule type" value="Genomic_DNA"/>
</dbReference>
<dbReference type="Proteomes" id="UP001165584">
    <property type="component" value="Unassembled WGS sequence"/>
</dbReference>
<dbReference type="PROSITE" id="PS00211">
    <property type="entry name" value="ABC_TRANSPORTER_1"/>
    <property type="match status" value="1"/>
</dbReference>
<feature type="transmembrane region" description="Helical" evidence="10">
    <location>
        <begin position="526"/>
        <end position="544"/>
    </location>
</feature>
<dbReference type="InterPro" id="IPR003439">
    <property type="entry name" value="ABC_transporter-like_ATP-bd"/>
</dbReference>
<proteinExistence type="predicted"/>
<keyword evidence="13" id="KW-1185">Reference proteome</keyword>
<dbReference type="InterPro" id="IPR001851">
    <property type="entry name" value="ABC_transp_permease"/>
</dbReference>
<evidence type="ECO:0000256" key="7">
    <source>
        <dbReference type="ARBA" id="ARBA00022840"/>
    </source>
</evidence>
<dbReference type="Pfam" id="PF02653">
    <property type="entry name" value="BPD_transp_2"/>
    <property type="match status" value="1"/>
</dbReference>
<dbReference type="Pfam" id="PF00005">
    <property type="entry name" value="ABC_tran"/>
    <property type="match status" value="2"/>
</dbReference>
<dbReference type="SUPFAM" id="SSF52540">
    <property type="entry name" value="P-loop containing nucleoside triphosphate hydrolases"/>
    <property type="match status" value="2"/>
</dbReference>
<evidence type="ECO:0000256" key="2">
    <source>
        <dbReference type="ARBA" id="ARBA00022448"/>
    </source>
</evidence>
<dbReference type="SMART" id="SM00382">
    <property type="entry name" value="AAA"/>
    <property type="match status" value="2"/>
</dbReference>
<organism evidence="12 13">
    <name type="scientific">Herbiconiux aconitum</name>
    <dbReference type="NCBI Taxonomy" id="2970913"/>
    <lineage>
        <taxon>Bacteria</taxon>
        <taxon>Bacillati</taxon>
        <taxon>Actinomycetota</taxon>
        <taxon>Actinomycetes</taxon>
        <taxon>Micrococcales</taxon>
        <taxon>Microbacteriaceae</taxon>
        <taxon>Herbiconiux</taxon>
    </lineage>
</organism>
<keyword evidence="6" id="KW-0547">Nucleotide-binding</keyword>
<keyword evidence="8 10" id="KW-1133">Transmembrane helix</keyword>
<evidence type="ECO:0000256" key="6">
    <source>
        <dbReference type="ARBA" id="ARBA00022741"/>
    </source>
</evidence>
<evidence type="ECO:0000256" key="5">
    <source>
        <dbReference type="ARBA" id="ARBA00022737"/>
    </source>
</evidence>
<feature type="domain" description="ABC transporter" evidence="11">
    <location>
        <begin position="15"/>
        <end position="248"/>
    </location>
</feature>